<organism evidence="8 9">
    <name type="scientific">Chaetomium fimeti</name>
    <dbReference type="NCBI Taxonomy" id="1854472"/>
    <lineage>
        <taxon>Eukaryota</taxon>
        <taxon>Fungi</taxon>
        <taxon>Dikarya</taxon>
        <taxon>Ascomycota</taxon>
        <taxon>Pezizomycotina</taxon>
        <taxon>Sordariomycetes</taxon>
        <taxon>Sordariomycetidae</taxon>
        <taxon>Sordariales</taxon>
        <taxon>Chaetomiaceae</taxon>
        <taxon>Chaetomium</taxon>
    </lineage>
</organism>
<reference evidence="8" key="2">
    <citation type="submission" date="2023-06" db="EMBL/GenBank/DDBJ databases">
        <authorList>
            <consortium name="Lawrence Berkeley National Laboratory"/>
            <person name="Haridas S."/>
            <person name="Hensen N."/>
            <person name="Bonometti L."/>
            <person name="Westerberg I."/>
            <person name="Brannstrom I.O."/>
            <person name="Guillou S."/>
            <person name="Cros-Aarteil S."/>
            <person name="Calhoun S."/>
            <person name="Kuo A."/>
            <person name="Mondo S."/>
            <person name="Pangilinan J."/>
            <person name="Riley R."/>
            <person name="Labutti K."/>
            <person name="Andreopoulos B."/>
            <person name="Lipzen A."/>
            <person name="Chen C."/>
            <person name="Yanf M."/>
            <person name="Daum C."/>
            <person name="Ng V."/>
            <person name="Clum A."/>
            <person name="Steindorff A."/>
            <person name="Ohm R."/>
            <person name="Martin F."/>
            <person name="Silar P."/>
            <person name="Natvig D."/>
            <person name="Lalanne C."/>
            <person name="Gautier V."/>
            <person name="Ament-Velasquez S.L."/>
            <person name="Kruys A."/>
            <person name="Hutchinson M.I."/>
            <person name="Powell A.J."/>
            <person name="Barry K."/>
            <person name="Miller A.N."/>
            <person name="Grigoriev I.V."/>
            <person name="Debuchy R."/>
            <person name="Gladieux P."/>
            <person name="Thoren M.H."/>
            <person name="Johannesson H."/>
        </authorList>
    </citation>
    <scope>NUCLEOTIDE SEQUENCE</scope>
    <source>
        <strain evidence="8">CBS 168.71</strain>
    </source>
</reference>
<protein>
    <submittedName>
        <fullName evidence="8">FAD binding domain protein</fullName>
    </submittedName>
</protein>
<feature type="domain" description="FAD-binding" evidence="7">
    <location>
        <begin position="373"/>
        <end position="409"/>
    </location>
</feature>
<dbReference type="InterPro" id="IPR036188">
    <property type="entry name" value="FAD/NAD-bd_sf"/>
</dbReference>
<dbReference type="InterPro" id="IPR002938">
    <property type="entry name" value="FAD-bd"/>
</dbReference>
<keyword evidence="4" id="KW-0274">FAD</keyword>
<dbReference type="Proteomes" id="UP001278766">
    <property type="component" value="Unassembled WGS sequence"/>
</dbReference>
<name>A0AAE0H7B4_9PEZI</name>
<dbReference type="AlphaFoldDB" id="A0AAE0H7B4"/>
<keyword evidence="3" id="KW-0285">Flavoprotein</keyword>
<dbReference type="GeneID" id="87838344"/>
<evidence type="ECO:0000313" key="9">
    <source>
        <dbReference type="Proteomes" id="UP001278766"/>
    </source>
</evidence>
<dbReference type="GO" id="GO:0004497">
    <property type="term" value="F:monooxygenase activity"/>
    <property type="evidence" value="ECO:0007669"/>
    <property type="project" value="UniProtKB-KW"/>
</dbReference>
<dbReference type="PRINTS" id="PR00420">
    <property type="entry name" value="RNGMNOXGNASE"/>
</dbReference>
<dbReference type="Gene3D" id="3.50.50.60">
    <property type="entry name" value="FAD/NAD(P)-binding domain"/>
    <property type="match status" value="1"/>
</dbReference>
<comment type="caution">
    <text evidence="8">The sequence shown here is derived from an EMBL/GenBank/DDBJ whole genome shotgun (WGS) entry which is preliminary data.</text>
</comment>
<dbReference type="Pfam" id="PF01494">
    <property type="entry name" value="FAD_binding_3"/>
    <property type="match status" value="2"/>
</dbReference>
<dbReference type="PANTHER" id="PTHR13789:SF315">
    <property type="entry name" value="FAD-DEPENDENT MONOOXYGENASE MDPD"/>
    <property type="match status" value="1"/>
</dbReference>
<comment type="similarity">
    <text evidence="2">Belongs to the paxM FAD-dependent monooxygenase family.</text>
</comment>
<evidence type="ECO:0000313" key="8">
    <source>
        <dbReference type="EMBL" id="KAK3291294.1"/>
    </source>
</evidence>
<keyword evidence="9" id="KW-1185">Reference proteome</keyword>
<dbReference type="SUPFAM" id="SSF51905">
    <property type="entry name" value="FAD/NAD(P)-binding domain"/>
    <property type="match status" value="1"/>
</dbReference>
<feature type="domain" description="FAD-binding" evidence="7">
    <location>
        <begin position="53"/>
        <end position="328"/>
    </location>
</feature>
<comment type="cofactor">
    <cofactor evidence="1">
        <name>FAD</name>
        <dbReference type="ChEBI" id="CHEBI:57692"/>
    </cofactor>
</comment>
<accession>A0AAE0H7B4</accession>
<evidence type="ECO:0000256" key="5">
    <source>
        <dbReference type="ARBA" id="ARBA00023002"/>
    </source>
</evidence>
<dbReference type="PANTHER" id="PTHR13789">
    <property type="entry name" value="MONOOXYGENASE"/>
    <property type="match status" value="1"/>
</dbReference>
<evidence type="ECO:0000256" key="6">
    <source>
        <dbReference type="ARBA" id="ARBA00023033"/>
    </source>
</evidence>
<reference evidence="8" key="1">
    <citation type="journal article" date="2023" name="Mol. Phylogenet. Evol.">
        <title>Genome-scale phylogeny and comparative genomics of the fungal order Sordariales.</title>
        <authorList>
            <person name="Hensen N."/>
            <person name="Bonometti L."/>
            <person name="Westerberg I."/>
            <person name="Brannstrom I.O."/>
            <person name="Guillou S."/>
            <person name="Cros-Aarteil S."/>
            <person name="Calhoun S."/>
            <person name="Haridas S."/>
            <person name="Kuo A."/>
            <person name="Mondo S."/>
            <person name="Pangilinan J."/>
            <person name="Riley R."/>
            <person name="LaButti K."/>
            <person name="Andreopoulos B."/>
            <person name="Lipzen A."/>
            <person name="Chen C."/>
            <person name="Yan M."/>
            <person name="Daum C."/>
            <person name="Ng V."/>
            <person name="Clum A."/>
            <person name="Steindorff A."/>
            <person name="Ohm R.A."/>
            <person name="Martin F."/>
            <person name="Silar P."/>
            <person name="Natvig D.O."/>
            <person name="Lalanne C."/>
            <person name="Gautier V."/>
            <person name="Ament-Velasquez S.L."/>
            <person name="Kruys A."/>
            <person name="Hutchinson M.I."/>
            <person name="Powell A.J."/>
            <person name="Barry K."/>
            <person name="Miller A.N."/>
            <person name="Grigoriev I.V."/>
            <person name="Debuchy R."/>
            <person name="Gladieux P."/>
            <person name="Hiltunen Thoren M."/>
            <person name="Johannesson H."/>
        </authorList>
    </citation>
    <scope>NUCLEOTIDE SEQUENCE</scope>
    <source>
        <strain evidence="8">CBS 168.71</strain>
    </source>
</reference>
<evidence type="ECO:0000256" key="1">
    <source>
        <dbReference type="ARBA" id="ARBA00001974"/>
    </source>
</evidence>
<gene>
    <name evidence="8" type="ORF">B0H64DRAFT_349289</name>
</gene>
<dbReference type="InterPro" id="IPR050493">
    <property type="entry name" value="FAD-dep_Monooxygenase_BioMet"/>
</dbReference>
<dbReference type="EMBL" id="JAUEPN010000010">
    <property type="protein sequence ID" value="KAK3291294.1"/>
    <property type="molecule type" value="Genomic_DNA"/>
</dbReference>
<keyword evidence="6" id="KW-0503">Monooxygenase</keyword>
<dbReference type="RefSeq" id="XP_062654808.1">
    <property type="nucleotide sequence ID" value="XM_062801396.1"/>
</dbReference>
<keyword evidence="5" id="KW-0560">Oxidoreductase</keyword>
<proteinExistence type="inferred from homology"/>
<evidence type="ECO:0000256" key="2">
    <source>
        <dbReference type="ARBA" id="ARBA00007992"/>
    </source>
</evidence>
<evidence type="ECO:0000256" key="3">
    <source>
        <dbReference type="ARBA" id="ARBA00022630"/>
    </source>
</evidence>
<sequence length="543" mass="60446">MGDTLPEPKPQAKPFFVVGDKHEFDPERWTAPGNGYAGEEALPPPKRDPETHVKVLIVGAGYAGLMAALECWRKGHDVVGILERSEGPNFSGDLIIIQPSAMNIMRHWPQMRRELEHDKVTVGTYYHRHDGELIDGPVDPNFNAPEHVAARESQPGGFPYVGAVQIRQKFYRMLLRQVARLGFTVDYGKRVENYFEDEAAGLAGVVLTDGSIRTAHLVVAADGSRSRSELLIAGNYAPVRSSGMTVYRTAFPAALAFADEQVRARWEGKHTYEFWMGSGMHIGLYFSDDMVAFGITPRDTFLAPDKVARESWDPNVDPQEVVDVLRRARVSGVDGESDWHPVIEAFVRTAPRGSLIHWPLLWRDLRRDWISKGGRVVQIGDAAHSTVPASAAGGTLALEDAITLASCLQLAASPGCPTWSGAGAGVPMGTRVYNLLRYERASCTQKMAFVNSQALGHTTDWDAVRRNPEKVHLRYPRWLFLHDPESYVYEKYGRAFAHLVAGAEFRNTNIPPGHKFVHWTLEQIQKEMAAGKRVEDLLDGDWT</sequence>
<dbReference type="GO" id="GO:0071949">
    <property type="term" value="F:FAD binding"/>
    <property type="evidence" value="ECO:0007669"/>
    <property type="project" value="InterPro"/>
</dbReference>
<evidence type="ECO:0000259" key="7">
    <source>
        <dbReference type="Pfam" id="PF01494"/>
    </source>
</evidence>
<evidence type="ECO:0000256" key="4">
    <source>
        <dbReference type="ARBA" id="ARBA00022827"/>
    </source>
</evidence>